<evidence type="ECO:0000313" key="3">
    <source>
        <dbReference type="Proteomes" id="UP000002213"/>
    </source>
</evidence>
<dbReference type="AlphaFoldDB" id="C6WC40"/>
<dbReference type="STRING" id="446462.Amir_5612"/>
<dbReference type="HOGENOM" id="CLU_108879_3_0_11"/>
<gene>
    <name evidence="2" type="ordered locus">Amir_5612</name>
</gene>
<keyword evidence="3" id="KW-1185">Reference proteome</keyword>
<dbReference type="Proteomes" id="UP000002213">
    <property type="component" value="Chromosome"/>
</dbReference>
<sequence>MSRALHPCPGCGTPTKGTGRCTSCRGAAEQRRGSFRQRGYGARHDGRFRLGVLTRDPHCVCAEPDHGHPAPCGQPARHADHHPLDRRALVAQGLDPDDPARGRGLCPSCHSRHTAQHQPGGWNNRLTQ</sequence>
<proteinExistence type="predicted"/>
<dbReference type="eggNOG" id="ENOG50343VS">
    <property type="taxonomic scope" value="Bacteria"/>
</dbReference>
<dbReference type="KEGG" id="ami:Amir_5612"/>
<dbReference type="RefSeq" id="WP_015804313.1">
    <property type="nucleotide sequence ID" value="NC_013093.1"/>
</dbReference>
<reference evidence="2 3" key="1">
    <citation type="journal article" date="2009" name="Stand. Genomic Sci.">
        <title>Complete genome sequence of Actinosynnema mirum type strain (101).</title>
        <authorList>
            <person name="Land M."/>
            <person name="Lapidus A."/>
            <person name="Mayilraj S."/>
            <person name="Chen F."/>
            <person name="Copeland A."/>
            <person name="Del Rio T.G."/>
            <person name="Nolan M."/>
            <person name="Lucas S."/>
            <person name="Tice H."/>
            <person name="Cheng J.F."/>
            <person name="Chertkov O."/>
            <person name="Bruce D."/>
            <person name="Goodwin L."/>
            <person name="Pitluck S."/>
            <person name="Rohde M."/>
            <person name="Goker M."/>
            <person name="Pati A."/>
            <person name="Ivanova N."/>
            <person name="Mavromatis K."/>
            <person name="Chen A."/>
            <person name="Palaniappan K."/>
            <person name="Hauser L."/>
            <person name="Chang Y.J."/>
            <person name="Jeffries C.C."/>
            <person name="Brettin T."/>
            <person name="Detter J.C."/>
            <person name="Han C."/>
            <person name="Chain P."/>
            <person name="Tindall B.J."/>
            <person name="Bristow J."/>
            <person name="Eisen J.A."/>
            <person name="Markowitz V."/>
            <person name="Hugenholtz P."/>
            <person name="Kyrpides N.C."/>
            <person name="Klenk H.P."/>
        </authorList>
    </citation>
    <scope>NUCLEOTIDE SEQUENCE [LARGE SCALE GENOMIC DNA]</scope>
    <source>
        <strain evidence="3">ATCC 29888 / DSM 43827 / JCM 3225 / NBRC 14064 / NCIMB 13271 / NRRL B-12336 / IMRU 3971 / 101</strain>
    </source>
</reference>
<feature type="region of interest" description="Disordered" evidence="1">
    <location>
        <begin position="93"/>
        <end position="128"/>
    </location>
</feature>
<accession>C6WC40</accession>
<evidence type="ECO:0000256" key="1">
    <source>
        <dbReference type="SAM" id="MobiDB-lite"/>
    </source>
</evidence>
<evidence type="ECO:0000313" key="2">
    <source>
        <dbReference type="EMBL" id="ACU39428.1"/>
    </source>
</evidence>
<protein>
    <submittedName>
        <fullName evidence="2">Phage protein</fullName>
    </submittedName>
</protein>
<name>C6WC40_ACTMD</name>
<organism evidence="2 3">
    <name type="scientific">Actinosynnema mirum (strain ATCC 29888 / DSM 43827 / JCM 3225 / NBRC 14064 / NCIMB 13271 / NRRL B-12336 / IMRU 3971 / 101)</name>
    <dbReference type="NCBI Taxonomy" id="446462"/>
    <lineage>
        <taxon>Bacteria</taxon>
        <taxon>Bacillati</taxon>
        <taxon>Actinomycetota</taxon>
        <taxon>Actinomycetes</taxon>
        <taxon>Pseudonocardiales</taxon>
        <taxon>Pseudonocardiaceae</taxon>
        <taxon>Actinosynnema</taxon>
    </lineage>
</organism>
<dbReference type="EMBL" id="CP001630">
    <property type="protein sequence ID" value="ACU39428.1"/>
    <property type="molecule type" value="Genomic_DNA"/>
</dbReference>